<dbReference type="GO" id="GO:0043138">
    <property type="term" value="F:3'-5' DNA helicase activity"/>
    <property type="evidence" value="ECO:0007669"/>
    <property type="project" value="UniProtKB-EC"/>
</dbReference>
<dbReference type="Pfam" id="PF08378">
    <property type="entry name" value="NERD"/>
    <property type="match status" value="1"/>
</dbReference>
<dbReference type="GO" id="GO:0003677">
    <property type="term" value="F:DNA binding"/>
    <property type="evidence" value="ECO:0007669"/>
    <property type="project" value="InterPro"/>
</dbReference>
<dbReference type="InterPro" id="IPR011528">
    <property type="entry name" value="NERD"/>
</dbReference>
<keyword evidence="1" id="KW-0547">Nucleotide-binding</keyword>
<keyword evidence="3" id="KW-0347">Helicase</keyword>
<dbReference type="AlphaFoldDB" id="A0AAW3WPB6"/>
<comment type="caution">
    <text evidence="13">The sequence shown here is derived from an EMBL/GenBank/DDBJ whole genome shotgun (WGS) entry which is preliminary data.</text>
</comment>
<organism evidence="13 14">
    <name type="scientific">Serratia fonticola</name>
    <dbReference type="NCBI Taxonomy" id="47917"/>
    <lineage>
        <taxon>Bacteria</taxon>
        <taxon>Pseudomonadati</taxon>
        <taxon>Pseudomonadota</taxon>
        <taxon>Gammaproteobacteria</taxon>
        <taxon>Enterobacterales</taxon>
        <taxon>Yersiniaceae</taxon>
        <taxon>Serratia</taxon>
    </lineage>
</organism>
<dbReference type="InterPro" id="IPR000212">
    <property type="entry name" value="DNA_helicase_UvrD/REP"/>
</dbReference>
<name>A0AAW3WPB6_SERFO</name>
<evidence type="ECO:0000259" key="11">
    <source>
        <dbReference type="Pfam" id="PF08378"/>
    </source>
</evidence>
<proteinExistence type="predicted"/>
<evidence type="ECO:0000256" key="3">
    <source>
        <dbReference type="ARBA" id="ARBA00022806"/>
    </source>
</evidence>
<evidence type="ECO:0000256" key="4">
    <source>
        <dbReference type="ARBA" id="ARBA00022840"/>
    </source>
</evidence>
<evidence type="ECO:0000256" key="7">
    <source>
        <dbReference type="ARBA" id="ARBA00034808"/>
    </source>
</evidence>
<reference evidence="13" key="1">
    <citation type="submission" date="2020-08" db="EMBL/GenBank/DDBJ databases">
        <title>Food and environmental bacterial isolates.</title>
        <authorList>
            <person name="Richter L."/>
            <person name="Du Plessis E.M."/>
            <person name="Duvenage S."/>
            <person name="Allam M."/>
            <person name="Korsten L."/>
        </authorList>
    </citation>
    <scope>NUCLEOTIDE SEQUENCE</scope>
    <source>
        <strain evidence="13">UPMP2127</strain>
    </source>
</reference>
<feature type="domain" description="NERD" evidence="11">
    <location>
        <begin position="17"/>
        <end position="111"/>
    </location>
</feature>
<evidence type="ECO:0000256" key="1">
    <source>
        <dbReference type="ARBA" id="ARBA00022741"/>
    </source>
</evidence>
<dbReference type="PANTHER" id="PTHR11070">
    <property type="entry name" value="UVRD / RECB / PCRA DNA HELICASE FAMILY MEMBER"/>
    <property type="match status" value="1"/>
</dbReference>
<accession>A0AAW3WPB6</accession>
<gene>
    <name evidence="13" type="ORF">H8J20_10945</name>
</gene>
<comment type="catalytic activity">
    <reaction evidence="6">
        <text>Couples ATP hydrolysis with the unwinding of duplex DNA by translocating in the 3'-5' direction.</text>
        <dbReference type="EC" id="5.6.2.4"/>
    </reaction>
</comment>
<feature type="domain" description="UvrD-like helicase C-terminal" evidence="12">
    <location>
        <begin position="425"/>
        <end position="530"/>
    </location>
</feature>
<dbReference type="GO" id="GO:0005524">
    <property type="term" value="F:ATP binding"/>
    <property type="evidence" value="ECO:0007669"/>
    <property type="project" value="UniProtKB-KW"/>
</dbReference>
<dbReference type="PANTHER" id="PTHR11070:SF2">
    <property type="entry name" value="ATP-DEPENDENT DNA HELICASE SRS2"/>
    <property type="match status" value="1"/>
</dbReference>
<dbReference type="GO" id="GO:0016787">
    <property type="term" value="F:hydrolase activity"/>
    <property type="evidence" value="ECO:0007669"/>
    <property type="project" value="UniProtKB-KW"/>
</dbReference>
<dbReference type="SUPFAM" id="SSF52540">
    <property type="entry name" value="P-loop containing nucleoside triphosphate hydrolases"/>
    <property type="match status" value="1"/>
</dbReference>
<dbReference type="InterPro" id="IPR027417">
    <property type="entry name" value="P-loop_NTPase"/>
</dbReference>
<evidence type="ECO:0000313" key="13">
    <source>
        <dbReference type="EMBL" id="MBC3212656.1"/>
    </source>
</evidence>
<feature type="domain" description="UvrD-like helicase ATP-binding" evidence="10">
    <location>
        <begin position="240"/>
        <end position="333"/>
    </location>
</feature>
<dbReference type="InterPro" id="IPR014017">
    <property type="entry name" value="DNA_helicase_UvrD-like_C"/>
</dbReference>
<sequence length="623" mass="71230">MAIIIPTINSCSGKITAGEKRLARIFESNLSDDAICWYDIPTGEAHLHPDFIVFSPEIGIFFIEVKDWFASRIKSICKSHLVYESQDGSITHQNPIEQVRRYAFETTNSLKKDPQLIQEKERYKGNFCLPYGYGVYLSNITRKQFNQLFPDETSKSVLPSELVICKDELTEFMNAEKITARLKKLIPHYFPFSVTSEQINRIRWILYPEIRIGNASQNSTDETDTTYKLSTPNIMKIMDTQQELLARSLGEGHRVIHGVAGSGKTLILLYRCQHLLKNSNVCQKPILVICYNITLARKLSALIRSQLPNANVKVIHFHSWCVRQVKFHNVPVKEKFEFPKNYEVALKEGFQSGKIPSEQYSAVLIDEGHDFDSEWLKILSKMTAQETNSLLFLYDDTQSIYKKRNALSFSLASVGIQAQGRTSILKLNYRNTQQILHFASGIAFNYLNAHCSEEFYYDKPDAGGDIGPYPIVKKLKTHEDEVNYVAQWLTKEHKNGIAWHDMAILCPSTKCLPDNIVKVLENNSIPFNLIIKSNDKKKYDPLENKVCIMPLPSSKGLEFHSVAVIDSCNSSSKEDDLSDDIKKLYVGFTRATRHLLVTFNRDNKLSEHIISTYEKMTDQHLVS</sequence>
<dbReference type="InterPro" id="IPR014016">
    <property type="entry name" value="UvrD-like_ATP-bd"/>
</dbReference>
<protein>
    <recommendedName>
        <fullName evidence="7">DNA 3'-5' helicase</fullName>
        <ecNumber evidence="7">5.6.2.4</ecNumber>
    </recommendedName>
    <alternativeName>
        <fullName evidence="8">DNA 3'-5' helicase II</fullName>
    </alternativeName>
</protein>
<dbReference type="GO" id="GO:0000725">
    <property type="term" value="P:recombinational repair"/>
    <property type="evidence" value="ECO:0007669"/>
    <property type="project" value="TreeGrafter"/>
</dbReference>
<dbReference type="GO" id="GO:0005829">
    <property type="term" value="C:cytosol"/>
    <property type="evidence" value="ECO:0007669"/>
    <property type="project" value="TreeGrafter"/>
</dbReference>
<evidence type="ECO:0000256" key="9">
    <source>
        <dbReference type="ARBA" id="ARBA00048988"/>
    </source>
</evidence>
<evidence type="ECO:0000256" key="8">
    <source>
        <dbReference type="ARBA" id="ARBA00034923"/>
    </source>
</evidence>
<dbReference type="Pfam" id="PF13361">
    <property type="entry name" value="UvrD_C"/>
    <property type="match status" value="2"/>
</dbReference>
<comment type="catalytic activity">
    <reaction evidence="9">
        <text>ATP + H2O = ADP + phosphate + H(+)</text>
        <dbReference type="Rhea" id="RHEA:13065"/>
        <dbReference type="ChEBI" id="CHEBI:15377"/>
        <dbReference type="ChEBI" id="CHEBI:15378"/>
        <dbReference type="ChEBI" id="CHEBI:30616"/>
        <dbReference type="ChEBI" id="CHEBI:43474"/>
        <dbReference type="ChEBI" id="CHEBI:456216"/>
        <dbReference type="EC" id="5.6.2.4"/>
    </reaction>
</comment>
<evidence type="ECO:0000259" key="10">
    <source>
        <dbReference type="Pfam" id="PF00580"/>
    </source>
</evidence>
<evidence type="ECO:0000256" key="2">
    <source>
        <dbReference type="ARBA" id="ARBA00022801"/>
    </source>
</evidence>
<evidence type="ECO:0000313" key="14">
    <source>
        <dbReference type="Proteomes" id="UP000659084"/>
    </source>
</evidence>
<dbReference type="Proteomes" id="UP000659084">
    <property type="component" value="Unassembled WGS sequence"/>
</dbReference>
<evidence type="ECO:0000259" key="12">
    <source>
        <dbReference type="Pfam" id="PF13361"/>
    </source>
</evidence>
<dbReference type="EC" id="5.6.2.4" evidence="7"/>
<evidence type="ECO:0000256" key="5">
    <source>
        <dbReference type="ARBA" id="ARBA00023235"/>
    </source>
</evidence>
<keyword evidence="5" id="KW-0413">Isomerase</keyword>
<keyword evidence="4" id="KW-0067">ATP-binding</keyword>
<dbReference type="EMBL" id="JACNYO010000008">
    <property type="protein sequence ID" value="MBC3212656.1"/>
    <property type="molecule type" value="Genomic_DNA"/>
</dbReference>
<keyword evidence="2" id="KW-0378">Hydrolase</keyword>
<dbReference type="Pfam" id="PF00580">
    <property type="entry name" value="UvrD-helicase"/>
    <property type="match status" value="1"/>
</dbReference>
<feature type="domain" description="UvrD-like helicase C-terminal" evidence="12">
    <location>
        <begin position="534"/>
        <end position="601"/>
    </location>
</feature>
<dbReference type="RefSeq" id="WP_179252854.1">
    <property type="nucleotide sequence ID" value="NZ_JACBIV010000010.1"/>
</dbReference>
<evidence type="ECO:0000256" key="6">
    <source>
        <dbReference type="ARBA" id="ARBA00034617"/>
    </source>
</evidence>
<dbReference type="Gene3D" id="3.40.50.300">
    <property type="entry name" value="P-loop containing nucleotide triphosphate hydrolases"/>
    <property type="match status" value="2"/>
</dbReference>